<comment type="caution">
    <text evidence="10">The sequence shown here is derived from an EMBL/GenBank/DDBJ whole genome shotgun (WGS) entry which is preliminary data.</text>
</comment>
<reference evidence="10 11" key="1">
    <citation type="journal article" date="2015" name="Sci. Rep.">
        <title>Chromosome-level genome map provides insights into diverse defense mechanisms in the medicinal fungus Ganoderma sinense.</title>
        <authorList>
            <person name="Zhu Y."/>
            <person name="Xu J."/>
            <person name="Sun C."/>
            <person name="Zhou S."/>
            <person name="Xu H."/>
            <person name="Nelson D.R."/>
            <person name="Qian J."/>
            <person name="Song J."/>
            <person name="Luo H."/>
            <person name="Xiang L."/>
            <person name="Li Y."/>
            <person name="Xu Z."/>
            <person name="Ji A."/>
            <person name="Wang L."/>
            <person name="Lu S."/>
            <person name="Hayward A."/>
            <person name="Sun W."/>
            <person name="Li X."/>
            <person name="Schwartz D.C."/>
            <person name="Wang Y."/>
            <person name="Chen S."/>
        </authorList>
    </citation>
    <scope>NUCLEOTIDE SEQUENCE [LARGE SCALE GENOMIC DNA]</scope>
    <source>
        <strain evidence="10 11">ZZ0214-1</strain>
    </source>
</reference>
<feature type="domain" description="Major facilitator superfamily (MFS) profile" evidence="9">
    <location>
        <begin position="65"/>
        <end position="514"/>
    </location>
</feature>
<protein>
    <submittedName>
        <fullName evidence="10">MFS general substrate transporter</fullName>
    </submittedName>
</protein>
<keyword evidence="4 8" id="KW-1133">Transmembrane helix</keyword>
<dbReference type="InterPro" id="IPR011701">
    <property type="entry name" value="MFS"/>
</dbReference>
<dbReference type="Pfam" id="PF07690">
    <property type="entry name" value="MFS_1"/>
    <property type="match status" value="1"/>
</dbReference>
<evidence type="ECO:0000256" key="5">
    <source>
        <dbReference type="ARBA" id="ARBA00023136"/>
    </source>
</evidence>
<dbReference type="AlphaFoldDB" id="A0A2G8SDF3"/>
<dbReference type="Proteomes" id="UP000230002">
    <property type="component" value="Unassembled WGS sequence"/>
</dbReference>
<proteinExistence type="predicted"/>
<keyword evidence="5 8" id="KW-0472">Membrane</keyword>
<keyword evidence="2" id="KW-0813">Transport</keyword>
<dbReference type="PROSITE" id="PS50850">
    <property type="entry name" value="MFS"/>
    <property type="match status" value="1"/>
</dbReference>
<comment type="subcellular location">
    <subcellularLocation>
        <location evidence="1">Membrane</location>
        <topology evidence="1">Multi-pass membrane protein</topology>
    </subcellularLocation>
</comment>
<keyword evidence="3 8" id="KW-0812">Transmembrane</keyword>
<feature type="compositionally biased region" description="Basic and acidic residues" evidence="7">
    <location>
        <begin position="36"/>
        <end position="45"/>
    </location>
</feature>
<evidence type="ECO:0000259" key="9">
    <source>
        <dbReference type="PROSITE" id="PS50850"/>
    </source>
</evidence>
<evidence type="ECO:0000256" key="8">
    <source>
        <dbReference type="SAM" id="Phobius"/>
    </source>
</evidence>
<dbReference type="Gene3D" id="1.20.1250.20">
    <property type="entry name" value="MFS general substrate transporter like domains"/>
    <property type="match status" value="1"/>
</dbReference>
<dbReference type="GO" id="GO:0140115">
    <property type="term" value="P:export across plasma membrane"/>
    <property type="evidence" value="ECO:0007669"/>
    <property type="project" value="UniProtKB-ARBA"/>
</dbReference>
<evidence type="ECO:0000313" key="10">
    <source>
        <dbReference type="EMBL" id="PIL31805.1"/>
    </source>
</evidence>
<evidence type="ECO:0000256" key="3">
    <source>
        <dbReference type="ARBA" id="ARBA00022692"/>
    </source>
</evidence>
<dbReference type="FunFam" id="1.20.1250.20:FF:000172">
    <property type="entry name" value="MFS multidrug resistance transporter"/>
    <property type="match status" value="1"/>
</dbReference>
<evidence type="ECO:0000256" key="7">
    <source>
        <dbReference type="SAM" id="MobiDB-lite"/>
    </source>
</evidence>
<dbReference type="EMBL" id="AYKW01000012">
    <property type="protein sequence ID" value="PIL31805.1"/>
    <property type="molecule type" value="Genomic_DNA"/>
</dbReference>
<feature type="transmembrane region" description="Helical" evidence="8">
    <location>
        <begin position="289"/>
        <end position="314"/>
    </location>
</feature>
<feature type="transmembrane region" description="Helical" evidence="8">
    <location>
        <begin position="100"/>
        <end position="119"/>
    </location>
</feature>
<accession>A0A2G8SDF3</accession>
<dbReference type="GO" id="GO:0015137">
    <property type="term" value="F:citrate transmembrane transporter activity"/>
    <property type="evidence" value="ECO:0007669"/>
    <property type="project" value="UniProtKB-ARBA"/>
</dbReference>
<feature type="transmembrane region" description="Helical" evidence="8">
    <location>
        <begin position="465"/>
        <end position="483"/>
    </location>
</feature>
<dbReference type="SUPFAM" id="SSF103473">
    <property type="entry name" value="MFS general substrate transporter"/>
    <property type="match status" value="1"/>
</dbReference>
<keyword evidence="11" id="KW-1185">Reference proteome</keyword>
<feature type="transmembrane region" description="Helical" evidence="8">
    <location>
        <begin position="402"/>
        <end position="422"/>
    </location>
</feature>
<feature type="transmembrane region" description="Helical" evidence="8">
    <location>
        <begin position="334"/>
        <end position="356"/>
    </location>
</feature>
<feature type="transmembrane region" description="Helical" evidence="8">
    <location>
        <begin position="428"/>
        <end position="453"/>
    </location>
</feature>
<dbReference type="OrthoDB" id="440553at2759"/>
<evidence type="ECO:0000256" key="4">
    <source>
        <dbReference type="ARBA" id="ARBA00022989"/>
    </source>
</evidence>
<dbReference type="FunFam" id="1.20.1720.10:FF:000009">
    <property type="entry name" value="MFS multidrug transporter"/>
    <property type="match status" value="1"/>
</dbReference>
<feature type="transmembrane region" description="Helical" evidence="8">
    <location>
        <begin position="131"/>
        <end position="149"/>
    </location>
</feature>
<evidence type="ECO:0000313" key="11">
    <source>
        <dbReference type="Proteomes" id="UP000230002"/>
    </source>
</evidence>
<feature type="transmembrane region" description="Helical" evidence="8">
    <location>
        <begin position="222"/>
        <end position="241"/>
    </location>
</feature>
<sequence>MTLLQLPPARPPATGSVDNVDDNITVNEPPSPVLQESEKGRRDQPDSQQPSQPYTVYTAGERWFILSVAAFAAMFSPLTANIYFPAIPTISNAFGKSTELINLTVTMYMVVQGVAPMFWGTLSDRWGRRPMFICCMIILSLSCVGLALVPTNAYWGLMLLRCLQAFGSASTIALGAGVIADIAAPFERGSFFGLWNIGPMIGPCLGPVLGGALADKLGWRSIFWFLVISSGICAIVMILLIPETLRAMCGNGSVPPPKAYMPLIPIIGPKAYEPDYSSRGAHRGFANPLLLFLYPDVTLLLLFNAFVYSEFYAVTATISTLFQTAYPFLNETDIGLCFLAIGGGMLVGGVVIGKLLDADYQRVKKQTKQRLEQDPEKKVAADDVTRDEHFPIEYARLRTMPAYFAIFVVATIGYGWCLHANVSLAGPLVLQIIIGWVTVSMMNGAQTIIIDLAPEHGSAITACNNLVRCSFGAAFISVIDLILSRLGTGWTYVLLSGICVVFSPTYWILMKYGPKWRAARRAKRLALERLT</sequence>
<dbReference type="InterPro" id="IPR036259">
    <property type="entry name" value="MFS_trans_sf"/>
</dbReference>
<organism evidence="10 11">
    <name type="scientific">Ganoderma sinense ZZ0214-1</name>
    <dbReference type="NCBI Taxonomy" id="1077348"/>
    <lineage>
        <taxon>Eukaryota</taxon>
        <taxon>Fungi</taxon>
        <taxon>Dikarya</taxon>
        <taxon>Basidiomycota</taxon>
        <taxon>Agaricomycotina</taxon>
        <taxon>Agaricomycetes</taxon>
        <taxon>Polyporales</taxon>
        <taxon>Polyporaceae</taxon>
        <taxon>Ganoderma</taxon>
    </lineage>
</organism>
<dbReference type="PANTHER" id="PTHR23502">
    <property type="entry name" value="MAJOR FACILITATOR SUPERFAMILY"/>
    <property type="match status" value="1"/>
</dbReference>
<evidence type="ECO:0000256" key="1">
    <source>
        <dbReference type="ARBA" id="ARBA00004141"/>
    </source>
</evidence>
<keyword evidence="6" id="KW-0325">Glycoprotein</keyword>
<gene>
    <name evidence="10" type="ORF">GSI_06509</name>
</gene>
<feature type="transmembrane region" description="Helical" evidence="8">
    <location>
        <begin position="191"/>
        <end position="210"/>
    </location>
</feature>
<dbReference type="PANTHER" id="PTHR23502:SF51">
    <property type="entry name" value="QUINIDINE RESISTANCE PROTEIN 1-RELATED"/>
    <property type="match status" value="1"/>
</dbReference>
<dbReference type="GO" id="GO:0005886">
    <property type="term" value="C:plasma membrane"/>
    <property type="evidence" value="ECO:0007669"/>
    <property type="project" value="TreeGrafter"/>
</dbReference>
<feature type="transmembrane region" description="Helical" evidence="8">
    <location>
        <begin position="489"/>
        <end position="509"/>
    </location>
</feature>
<feature type="transmembrane region" description="Helical" evidence="8">
    <location>
        <begin position="63"/>
        <end position="84"/>
    </location>
</feature>
<feature type="region of interest" description="Disordered" evidence="7">
    <location>
        <begin position="1"/>
        <end position="52"/>
    </location>
</feature>
<name>A0A2G8SDF3_9APHY</name>
<dbReference type="STRING" id="1077348.A0A2G8SDF3"/>
<feature type="transmembrane region" description="Helical" evidence="8">
    <location>
        <begin position="155"/>
        <end position="179"/>
    </location>
</feature>
<dbReference type="InterPro" id="IPR020846">
    <property type="entry name" value="MFS_dom"/>
</dbReference>
<evidence type="ECO:0000256" key="2">
    <source>
        <dbReference type="ARBA" id="ARBA00022448"/>
    </source>
</evidence>
<evidence type="ECO:0000256" key="6">
    <source>
        <dbReference type="ARBA" id="ARBA00023180"/>
    </source>
</evidence>